<dbReference type="EMBL" id="MDBO01000070">
    <property type="protein sequence ID" value="PMP10644.1"/>
    <property type="molecule type" value="Genomic_DNA"/>
</dbReference>
<dbReference type="RefSeq" id="WP_102477725.1">
    <property type="nucleotide sequence ID" value="NZ_MCXF02000002.1"/>
</dbReference>
<organism evidence="2 3">
    <name type="scientific">Vibrio breoganii</name>
    <dbReference type="NCBI Taxonomy" id="553239"/>
    <lineage>
        <taxon>Bacteria</taxon>
        <taxon>Pseudomonadati</taxon>
        <taxon>Pseudomonadota</taxon>
        <taxon>Gammaproteobacteria</taxon>
        <taxon>Vibrionales</taxon>
        <taxon>Vibrionaceae</taxon>
        <taxon>Vibrio</taxon>
    </lineage>
</organism>
<protein>
    <recommendedName>
        <fullName evidence="4">Polysaccharide lyase</fullName>
    </recommendedName>
</protein>
<name>A0AAP8MW40_9VIBR</name>
<dbReference type="Pfam" id="PF14099">
    <property type="entry name" value="Polysacc_lyase"/>
    <property type="match status" value="1"/>
</dbReference>
<evidence type="ECO:0000256" key="1">
    <source>
        <dbReference type="SAM" id="SignalP"/>
    </source>
</evidence>
<feature type="chain" id="PRO_5043012506" description="Polysaccharide lyase" evidence="1">
    <location>
        <begin position="20"/>
        <end position="262"/>
    </location>
</feature>
<sequence>MLLKTALLVISMLSTPLYAIEDLQCLENKKNDSTEHSRVSDFSSLEGWGQHFSQAHSAQIVDDPLNENNTALRVTLREGEVYETRSGEHFRAEVYERYKAPFEEPMYYSLKVLIPDEWEFADVRALVAQWHGTPDLHLGEISRSPNLGIELRNDRFLIRSQTSDLAINKHNKEGMIRTQHFHSEPVQRNHWYTFEVQVKWTYQDSGYLRISIDGEEVVNHQGATSYHDCLGPYFKMGIYRDDTPNTFQIYVDDYLRALLSER</sequence>
<evidence type="ECO:0000313" key="2">
    <source>
        <dbReference type="EMBL" id="PMP10644.1"/>
    </source>
</evidence>
<evidence type="ECO:0000313" key="3">
    <source>
        <dbReference type="Proteomes" id="UP000235611"/>
    </source>
</evidence>
<dbReference type="Gene3D" id="2.60.120.200">
    <property type="match status" value="1"/>
</dbReference>
<gene>
    <name evidence="2" type="ORF">BCS93_10195</name>
</gene>
<dbReference type="Proteomes" id="UP000235611">
    <property type="component" value="Unassembled WGS sequence"/>
</dbReference>
<comment type="caution">
    <text evidence="2">The sequence shown here is derived from an EMBL/GenBank/DDBJ whole genome shotgun (WGS) entry which is preliminary data.</text>
</comment>
<evidence type="ECO:0008006" key="4">
    <source>
        <dbReference type="Google" id="ProtNLM"/>
    </source>
</evidence>
<feature type="signal peptide" evidence="1">
    <location>
        <begin position="1"/>
        <end position="19"/>
    </location>
</feature>
<dbReference type="InterPro" id="IPR025975">
    <property type="entry name" value="Polysacc_lyase"/>
</dbReference>
<dbReference type="AlphaFoldDB" id="A0AAP8MW40"/>
<accession>A0AAP8MW40</accession>
<proteinExistence type="predicted"/>
<reference evidence="3" key="1">
    <citation type="submission" date="2016-07" db="EMBL/GenBank/DDBJ databases">
        <title>Nontailed viruses are major unrecognized killers of bacteria in the ocean.</title>
        <authorList>
            <person name="Kauffman K."/>
            <person name="Hussain F."/>
            <person name="Yang J."/>
            <person name="Arevalo P."/>
            <person name="Brown J."/>
            <person name="Cutler M."/>
            <person name="Kelly L."/>
            <person name="Polz M.F."/>
        </authorList>
    </citation>
    <scope>NUCLEOTIDE SEQUENCE [LARGE SCALE GENOMIC DNA]</scope>
    <source>
        <strain evidence="3">10N.222.49.A5</strain>
    </source>
</reference>
<keyword evidence="1" id="KW-0732">Signal</keyword>